<sequence length="663" mass="72832">MASVDKKTSAAQARIDYLAQRREQHSGPKALDPPELLARLVDSTDGTLHGEDLDRDLQVKFLGFSDLPALPNDASIMYLQFASGATPAEADYEDVAERSFPFPVDPQTAFPFELTLERKHFAFDGVYTFRAYLKSYNNGRDKSLPTTRIFDSTPPYNHKEPKPLTITSPITDAVLAANPLGVPAILDEYDDRAASDEYFLYYGTLPLPDNLPGTPPTVTGFVPNDLTLRIPVNIIRELGDGGCYAVYALRDKAQNRTPLSDVTALGVALGTWPPPDLQRVEVPQATFKGFLDFQDALDGVDAVVKTYTGRKGTDYIEVTWGTTVLPLETMGLAPTKSIRIDPDVLRSEYGTATGPISIQVSYRVLRGTEPYGSDIETGITVVTNFWLPGPTPIDPWPDPINGDIPLGDVFGENSTTPNVLTRAHNNKNANFVFKLYPNVQADEIVKIYWNGEHVVEADYTVLPTDKEGYEKTQVIPWPYIHRGGNGDEVPVWYWINSPNSPNRQRSDDTPVEVNAVIFKPAAPTFPDIDGPFLNCDSLYGPDYAIRVQVPDLSGPPYNLGIGDVVTLHWVALAGTAGETPIDGAEKDEPVTLDDTTWPVTGFIWLVRPYATHLLPTYDPFGPGGSEGRGRITYSYVVDGETITSEESEARVTMFLGHGSCPIP</sequence>
<evidence type="ECO:0000313" key="2">
    <source>
        <dbReference type="Proteomes" id="UP000076083"/>
    </source>
</evidence>
<dbReference type="RefSeq" id="WP_063320901.1">
    <property type="nucleotide sequence ID" value="NZ_CP015225.1"/>
</dbReference>
<evidence type="ECO:0000313" key="1">
    <source>
        <dbReference type="EMBL" id="AMZ70277.1"/>
    </source>
</evidence>
<reference evidence="1 2" key="2">
    <citation type="journal article" date="2018" name="Nature">
        <title>Mutant phenotypes for thousands of bacterial genes of unknown function.</title>
        <authorList>
            <person name="Price M.N."/>
            <person name="Wetmore K.M."/>
            <person name="Waters R.J."/>
            <person name="Callaghan M."/>
            <person name="Ray J."/>
            <person name="Liu H."/>
            <person name="Kuehl J.V."/>
            <person name="Melnyk R.A."/>
            <person name="Lamson J.S."/>
            <person name="Suh Y."/>
            <person name="Carlson H.K."/>
            <person name="Esquivel Z."/>
            <person name="Sadeeshkumar H."/>
            <person name="Chakraborty R."/>
            <person name="Zane G.M."/>
            <person name="Rubin B.E."/>
            <person name="Wall J.D."/>
            <person name="Visel A."/>
            <person name="Bristow J."/>
            <person name="Blow M.J."/>
            <person name="Arkin A.P."/>
            <person name="Deutschbauer A.M."/>
        </authorList>
    </citation>
    <scope>NUCLEOTIDE SEQUENCE [LARGE SCALE GENOMIC DNA]</scope>
    <source>
        <strain evidence="1 2">FW300-N2E2</strain>
    </source>
</reference>
<dbReference type="AlphaFoldDB" id="A0A165YWH9"/>
<proteinExistence type="predicted"/>
<dbReference type="EMBL" id="CP015225">
    <property type="protein sequence ID" value="AMZ70277.1"/>
    <property type="molecule type" value="Genomic_DNA"/>
</dbReference>
<protein>
    <submittedName>
        <fullName evidence="1">Uncharacterized protein</fullName>
    </submittedName>
</protein>
<accession>A0A165YWH9</accession>
<reference evidence="2" key="1">
    <citation type="submission" date="2016-04" db="EMBL/GenBank/DDBJ databases">
        <authorList>
            <person name="Ray J."/>
            <person name="Price M."/>
            <person name="Deutschbauer A."/>
        </authorList>
    </citation>
    <scope>NUCLEOTIDE SEQUENCE [LARGE SCALE GENOMIC DNA]</scope>
    <source>
        <strain evidence="2">FW300-N2E2</strain>
    </source>
</reference>
<dbReference type="Proteomes" id="UP000076083">
    <property type="component" value="Chromosome"/>
</dbReference>
<gene>
    <name evidence="1" type="ORF">TK06_03855</name>
</gene>
<name>A0A165YWH9_PSEFL</name>
<organism evidence="1 2">
    <name type="scientific">Pseudomonas fluorescens</name>
    <dbReference type="NCBI Taxonomy" id="294"/>
    <lineage>
        <taxon>Bacteria</taxon>
        <taxon>Pseudomonadati</taxon>
        <taxon>Pseudomonadota</taxon>
        <taxon>Gammaproteobacteria</taxon>
        <taxon>Pseudomonadales</taxon>
        <taxon>Pseudomonadaceae</taxon>
        <taxon>Pseudomonas</taxon>
    </lineage>
</organism>